<dbReference type="Pfam" id="PF08680">
    <property type="entry name" value="DUF1779"/>
    <property type="match status" value="1"/>
</dbReference>
<dbReference type="AlphaFoldDB" id="A0A6N8FJ19"/>
<dbReference type="InterPro" id="IPR036209">
    <property type="entry name" value="YwmB-like_sf"/>
</dbReference>
<organism evidence="2 3">
    <name type="scientific">Ornithinibacillus caprae</name>
    <dbReference type="NCBI Taxonomy" id="2678566"/>
    <lineage>
        <taxon>Bacteria</taxon>
        <taxon>Bacillati</taxon>
        <taxon>Bacillota</taxon>
        <taxon>Bacilli</taxon>
        <taxon>Bacillales</taxon>
        <taxon>Bacillaceae</taxon>
        <taxon>Ornithinibacillus</taxon>
    </lineage>
</organism>
<proteinExistence type="predicted"/>
<reference evidence="2 3" key="1">
    <citation type="submission" date="2019-11" db="EMBL/GenBank/DDBJ databases">
        <authorList>
            <person name="Li X."/>
        </authorList>
    </citation>
    <scope>NUCLEOTIDE SEQUENCE [LARGE SCALE GENOMIC DNA]</scope>
    <source>
        <strain evidence="2 3">L9</strain>
    </source>
</reference>
<dbReference type="SUPFAM" id="SSF143842">
    <property type="entry name" value="YwmB-like"/>
    <property type="match status" value="1"/>
</dbReference>
<keyword evidence="3" id="KW-1185">Reference proteome</keyword>
<evidence type="ECO:0000256" key="1">
    <source>
        <dbReference type="SAM" id="SignalP"/>
    </source>
</evidence>
<sequence length="235" mass="27458">MKKMVLISLFILLITNNVMAHEIYSDELIDMATIVLENDVEVDSWQVTIKETMHEEQLKNVMKKLENSYLVTRKENENSIKYSFGDVQKTGKINERYSAIIPKNPLHQGELIAVLEGDSWDATTKAAYQEKTKWIQREYFTKNVQIFACLTTSDNAIINSDYFLSKFKEKLNLTHIEKQEDTELEQRDIIYGYTSQWSRKMTIVDKPVNIQIVVENLDKDNEKYTIGTPILINEY</sequence>
<protein>
    <recommendedName>
        <fullName evidence="4">TATA-box binding</fullName>
    </recommendedName>
</protein>
<keyword evidence="1" id="KW-0732">Signal</keyword>
<comment type="caution">
    <text evidence="2">The sequence shown here is derived from an EMBL/GenBank/DDBJ whole genome shotgun (WGS) entry which is preliminary data.</text>
</comment>
<name>A0A6N8FJ19_9BACI</name>
<feature type="chain" id="PRO_5026652503" description="TATA-box binding" evidence="1">
    <location>
        <begin position="21"/>
        <end position="235"/>
    </location>
</feature>
<evidence type="ECO:0000313" key="2">
    <source>
        <dbReference type="EMBL" id="MUK89662.1"/>
    </source>
</evidence>
<dbReference type="Gene3D" id="3.30.360.40">
    <property type="entry name" value="YwmB-like"/>
    <property type="match status" value="1"/>
</dbReference>
<dbReference type="Proteomes" id="UP000469125">
    <property type="component" value="Unassembled WGS sequence"/>
</dbReference>
<dbReference type="EMBL" id="WOCA01000013">
    <property type="protein sequence ID" value="MUK89662.1"/>
    <property type="molecule type" value="Genomic_DNA"/>
</dbReference>
<evidence type="ECO:0000313" key="3">
    <source>
        <dbReference type="Proteomes" id="UP000469125"/>
    </source>
</evidence>
<feature type="signal peptide" evidence="1">
    <location>
        <begin position="1"/>
        <end position="20"/>
    </location>
</feature>
<dbReference type="Gene3D" id="3.30.2030.10">
    <property type="entry name" value="YwmB-like"/>
    <property type="match status" value="1"/>
</dbReference>
<dbReference type="InterPro" id="IPR014794">
    <property type="entry name" value="DUF1779"/>
</dbReference>
<gene>
    <name evidence="2" type="ORF">GMD78_14935</name>
</gene>
<accession>A0A6N8FJ19</accession>
<dbReference type="RefSeq" id="WP_155669725.1">
    <property type="nucleotide sequence ID" value="NZ_WOCA01000013.1"/>
</dbReference>
<evidence type="ECO:0008006" key="4">
    <source>
        <dbReference type="Google" id="ProtNLM"/>
    </source>
</evidence>